<dbReference type="EMBL" id="JAINDJ010000003">
    <property type="protein sequence ID" value="KAG9453901.1"/>
    <property type="molecule type" value="Genomic_DNA"/>
</dbReference>
<name>A0AAV7F234_ARIFI</name>
<evidence type="ECO:0000256" key="1">
    <source>
        <dbReference type="SAM" id="MobiDB-lite"/>
    </source>
</evidence>
<keyword evidence="3" id="KW-1185">Reference proteome</keyword>
<evidence type="ECO:0000313" key="3">
    <source>
        <dbReference type="Proteomes" id="UP000825729"/>
    </source>
</evidence>
<evidence type="ECO:0000313" key="2">
    <source>
        <dbReference type="EMBL" id="KAG9453901.1"/>
    </source>
</evidence>
<feature type="compositionally biased region" description="Basic residues" evidence="1">
    <location>
        <begin position="176"/>
        <end position="195"/>
    </location>
</feature>
<protein>
    <submittedName>
        <fullName evidence="2">Uncharacterized protein</fullName>
    </submittedName>
</protein>
<proteinExistence type="predicted"/>
<comment type="caution">
    <text evidence="2">The sequence shown here is derived from an EMBL/GenBank/DDBJ whole genome shotgun (WGS) entry which is preliminary data.</text>
</comment>
<feature type="region of interest" description="Disordered" evidence="1">
    <location>
        <begin position="1"/>
        <end position="98"/>
    </location>
</feature>
<feature type="compositionally biased region" description="Basic and acidic residues" evidence="1">
    <location>
        <begin position="28"/>
        <end position="38"/>
    </location>
</feature>
<reference evidence="2 3" key="1">
    <citation type="submission" date="2021-07" db="EMBL/GenBank/DDBJ databases">
        <title>The Aristolochia fimbriata genome: insights into angiosperm evolution, floral development and chemical biosynthesis.</title>
        <authorList>
            <person name="Jiao Y."/>
        </authorList>
    </citation>
    <scope>NUCLEOTIDE SEQUENCE [LARGE SCALE GENOMIC DNA]</scope>
    <source>
        <strain evidence="2">IBCAS-2021</strain>
        <tissue evidence="2">Leaf</tissue>
    </source>
</reference>
<gene>
    <name evidence="2" type="ORF">H6P81_006805</name>
</gene>
<dbReference type="Proteomes" id="UP000825729">
    <property type="component" value="Unassembled WGS sequence"/>
</dbReference>
<accession>A0AAV7F234</accession>
<feature type="region of interest" description="Disordered" evidence="1">
    <location>
        <begin position="170"/>
        <end position="195"/>
    </location>
</feature>
<organism evidence="2 3">
    <name type="scientific">Aristolochia fimbriata</name>
    <name type="common">White veined hardy Dutchman's pipe vine</name>
    <dbReference type="NCBI Taxonomy" id="158543"/>
    <lineage>
        <taxon>Eukaryota</taxon>
        <taxon>Viridiplantae</taxon>
        <taxon>Streptophyta</taxon>
        <taxon>Embryophyta</taxon>
        <taxon>Tracheophyta</taxon>
        <taxon>Spermatophyta</taxon>
        <taxon>Magnoliopsida</taxon>
        <taxon>Magnoliidae</taxon>
        <taxon>Piperales</taxon>
        <taxon>Aristolochiaceae</taxon>
        <taxon>Aristolochia</taxon>
    </lineage>
</organism>
<sequence length="195" mass="22164">MSHNRCRTGGRTTEVAPELAQQKSHQSSHNESHTRGRAAEVAPEFAQQKSHQRSCNRGRAVLEIEKKSNRIRNPSRNKVAQSARAGRRMTDIAGAGEEHREQYYKERWNRTGRRKLSHDEVTPSSKPESVAIDAASESPEKCGNKVVPEPESVAIDTAPESLEKYVSKVAPEPERRHNRFSSRITRGIRHNRRRK</sequence>
<feature type="region of interest" description="Disordered" evidence="1">
    <location>
        <begin position="114"/>
        <end position="146"/>
    </location>
</feature>
<dbReference type="AlphaFoldDB" id="A0AAV7F234"/>